<dbReference type="GO" id="GO:0005874">
    <property type="term" value="C:microtubule"/>
    <property type="evidence" value="ECO:0007669"/>
    <property type="project" value="UniProtKB-KW"/>
</dbReference>
<dbReference type="InterPro" id="IPR044464">
    <property type="entry name" value="STAU2_DSRM_2"/>
</dbReference>
<dbReference type="PROSITE" id="PS50137">
    <property type="entry name" value="DS_RBD"/>
    <property type="match status" value="4"/>
</dbReference>
<evidence type="ECO:0000313" key="17">
    <source>
        <dbReference type="Ensembl" id="ENSPEMP00000011481.1"/>
    </source>
</evidence>
<dbReference type="CTD" id="27067"/>
<evidence type="ECO:0000256" key="12">
    <source>
        <dbReference type="ARBA" id="ARBA00024122"/>
    </source>
</evidence>
<dbReference type="InterPro" id="IPR032478">
    <property type="entry name" value="Staufen_C"/>
</dbReference>
<dbReference type="FunFam" id="3.30.160.20:FF:000007">
    <property type="entry name" value="Double-stranded RNA-binding protein Staufen homolog 1"/>
    <property type="match status" value="1"/>
</dbReference>
<accession>A0A6I9L8E1</accession>
<keyword evidence="6" id="KW-0597">Phosphoprotein</keyword>
<dbReference type="GO" id="GO:0010494">
    <property type="term" value="C:cytoplasmic stress granule"/>
    <property type="evidence" value="ECO:0007669"/>
    <property type="project" value="TreeGrafter"/>
</dbReference>
<keyword evidence="10 14" id="KW-0694">RNA-binding</keyword>
<dbReference type="SMART" id="SM00358">
    <property type="entry name" value="DSRM"/>
    <property type="match status" value="4"/>
</dbReference>
<dbReference type="PANTHER" id="PTHR46054:SF1">
    <property type="entry name" value="DOUBLE-STRANDED RNA-BINDING PROTEIN STAUFEN HOMOLOG 2"/>
    <property type="match status" value="1"/>
</dbReference>
<keyword evidence="9" id="KW-0256">Endoplasmic reticulum</keyword>
<evidence type="ECO:0000313" key="18">
    <source>
        <dbReference type="Proteomes" id="UP000694547"/>
    </source>
</evidence>
<feature type="compositionally biased region" description="Polar residues" evidence="15">
    <location>
        <begin position="83"/>
        <end position="94"/>
    </location>
</feature>
<dbReference type="GeneTree" id="ENSGT00940000154977"/>
<dbReference type="GO" id="GO:0005730">
    <property type="term" value="C:nucleolus"/>
    <property type="evidence" value="ECO:0007669"/>
    <property type="project" value="UniProtKB-SubCell"/>
</dbReference>
<feature type="region of interest" description="Disordered" evidence="15">
    <location>
        <begin position="386"/>
        <end position="412"/>
    </location>
</feature>
<feature type="domain" description="DRBM" evidence="16">
    <location>
        <begin position="307"/>
        <end position="375"/>
    </location>
</feature>
<keyword evidence="18" id="KW-1185">Reference proteome</keyword>
<reference evidence="17" key="2">
    <citation type="submission" date="2025-08" db="UniProtKB">
        <authorList>
            <consortium name="Ensembl"/>
        </authorList>
    </citation>
    <scope>IDENTIFICATION</scope>
</reference>
<keyword evidence="8" id="KW-0677">Repeat</keyword>
<sequence length="570" mass="62511">MANPKEKTPMCLVNELARFHSIQPQYKLLSESGPAHSKMFSVQLSLGEQTWESEGSSIKKAQQAVANKALTESTLPKPVQKPPKSNVNNNPGSITPTVELNGLAMKRGEPAIYRPLDPKPFPNYRANYNFRGMYNQRYHCPMPKIFYVQLTVGNNEFFGEGKTRQAARHNAAMKALQALQNEPIPEKSPQNGESGKEMDDDKDANKSEISLVFEIALKRNMPVSFEVIKESGPPHMKSFVTRVSVGEFSAEGEGNSKKLSKKRAATTVLQELKKLPPLPVVEKPKLFFKKRPKTIVKAGPEYGQGMNPISRLAQIQQARKEKEPDYVLLSERGLPRRREFVMQVKVGNEVATGTGPNKKIAKKNAAEAMLLQLGYKASTSLQDQLDKTGENKGWSGPKAGFSEPTNNTPKGILHLSPDVYQEMEASRHRVTSGTTLGYLSPKDMNQPSSSFFSMSPSSTSSATVARELLMNGTSPTAEAIGLKGSSPTPPCSPVQPSKQLEYLARIQGFQAALSALKQFSEQGLESIDGAVNVEKGSLEKQGKHLREKADNNQANPGSITQDCKKSKSAI</sequence>
<evidence type="ECO:0000256" key="5">
    <source>
        <dbReference type="ARBA" id="ARBA00022490"/>
    </source>
</evidence>
<dbReference type="FunFam" id="3.30.160.20:FF:000024">
    <property type="entry name" value="double-stranded RNA-binding protein Staufen homolog 1 isoform X1"/>
    <property type="match status" value="1"/>
</dbReference>
<dbReference type="GO" id="GO:0003725">
    <property type="term" value="F:double-stranded RNA binding"/>
    <property type="evidence" value="ECO:0007669"/>
    <property type="project" value="Ensembl"/>
</dbReference>
<evidence type="ECO:0000256" key="6">
    <source>
        <dbReference type="ARBA" id="ARBA00022553"/>
    </source>
</evidence>
<evidence type="ECO:0000256" key="8">
    <source>
        <dbReference type="ARBA" id="ARBA00022737"/>
    </source>
</evidence>
<dbReference type="RefSeq" id="XP_006974776.1">
    <property type="nucleotide sequence ID" value="XM_006974714.1"/>
</dbReference>
<dbReference type="GO" id="GO:0032839">
    <property type="term" value="C:dendrite cytoplasm"/>
    <property type="evidence" value="ECO:0007669"/>
    <property type="project" value="GOC"/>
</dbReference>
<gene>
    <name evidence="17" type="primary">Stau2</name>
</gene>
<feature type="region of interest" description="Disordered" evidence="15">
    <location>
        <begin position="71"/>
        <end position="94"/>
    </location>
</feature>
<feature type="region of interest" description="Disordered" evidence="15">
    <location>
        <begin position="178"/>
        <end position="203"/>
    </location>
</feature>
<evidence type="ECO:0000256" key="9">
    <source>
        <dbReference type="ARBA" id="ARBA00022824"/>
    </source>
</evidence>
<evidence type="ECO:0000256" key="11">
    <source>
        <dbReference type="ARBA" id="ARBA00023242"/>
    </source>
</evidence>
<feature type="compositionally biased region" description="Basic and acidic residues" evidence="15">
    <location>
        <begin position="541"/>
        <end position="550"/>
    </location>
</feature>
<dbReference type="Gene3D" id="6.10.250.1360">
    <property type="match status" value="1"/>
</dbReference>
<comment type="subcellular location">
    <subcellularLocation>
        <location evidence="2">Cytoplasm</location>
    </subcellularLocation>
    <subcellularLocation>
        <location evidence="1">Endoplasmic reticulum</location>
    </subcellularLocation>
    <subcellularLocation>
        <location evidence="3">Nucleus</location>
        <location evidence="3">Nucleolus</location>
    </subcellularLocation>
</comment>
<protein>
    <recommendedName>
        <fullName evidence="12">Double-stranded RNA-binding protein Staufen homolog 2</fullName>
    </recommendedName>
</protein>
<feature type="domain" description="DRBM" evidence="16">
    <location>
        <begin position="8"/>
        <end position="75"/>
    </location>
</feature>
<dbReference type="GO" id="GO:0008298">
    <property type="term" value="P:intracellular mRNA localization"/>
    <property type="evidence" value="ECO:0007669"/>
    <property type="project" value="TreeGrafter"/>
</dbReference>
<evidence type="ECO:0000259" key="16">
    <source>
        <dbReference type="PROSITE" id="PS50137"/>
    </source>
</evidence>
<evidence type="ECO:0000256" key="1">
    <source>
        <dbReference type="ARBA" id="ARBA00004240"/>
    </source>
</evidence>
<dbReference type="Gene3D" id="3.30.160.20">
    <property type="match status" value="4"/>
</dbReference>
<feature type="region of interest" description="Disordered" evidence="15">
    <location>
        <begin position="541"/>
        <end position="570"/>
    </location>
</feature>
<dbReference type="Pfam" id="PF00035">
    <property type="entry name" value="dsrm"/>
    <property type="match status" value="4"/>
</dbReference>
<evidence type="ECO:0000256" key="13">
    <source>
        <dbReference type="ARBA" id="ARBA00060168"/>
    </source>
</evidence>
<feature type="domain" description="DRBM" evidence="16">
    <location>
        <begin position="95"/>
        <end position="181"/>
    </location>
</feature>
<dbReference type="Ensembl" id="ENSPEMT00000015668.2">
    <property type="protein sequence ID" value="ENSPEMP00000011481.1"/>
    <property type="gene ID" value="ENSPEMG00000012104.2"/>
</dbReference>
<comment type="function">
    <text evidence="13">RNA-binding protein required for the microtubule-dependent transport of neuronal RNA from the cell body to the dendrite. As protein synthesis occurs within the dendrite, the localization of specific mRNAs to dendrites may be a prerequisite for neurite outgrowth and plasticity at sites distant from the cell body.</text>
</comment>
<dbReference type="Proteomes" id="UP000694547">
    <property type="component" value="Chromosome 2"/>
</dbReference>
<dbReference type="Pfam" id="PF16482">
    <property type="entry name" value="Staufen_C"/>
    <property type="match status" value="1"/>
</dbReference>
<evidence type="ECO:0000256" key="3">
    <source>
        <dbReference type="ARBA" id="ARBA00004604"/>
    </source>
</evidence>
<dbReference type="InterPro" id="IPR051740">
    <property type="entry name" value="DRBM-containing_protein"/>
</dbReference>
<keyword evidence="5" id="KW-0963">Cytoplasm</keyword>
<reference evidence="17 18" key="1">
    <citation type="submission" date="2018-10" db="EMBL/GenBank/DDBJ databases">
        <title>Improved assembly of the deer mouse Peromyscus maniculatus genome.</title>
        <authorList>
            <person name="Lassance J.-M."/>
            <person name="Hoekstra H.E."/>
        </authorList>
    </citation>
    <scope>NUCLEOTIDE SEQUENCE [LARGE SCALE GENOMIC DNA]</scope>
</reference>
<dbReference type="InterPro" id="IPR044473">
    <property type="entry name" value="STAU2_DSRM_3"/>
</dbReference>
<evidence type="ECO:0000256" key="7">
    <source>
        <dbReference type="ARBA" id="ARBA00022701"/>
    </source>
</evidence>
<evidence type="ECO:0000256" key="2">
    <source>
        <dbReference type="ARBA" id="ARBA00004496"/>
    </source>
</evidence>
<feature type="compositionally biased region" description="Basic and acidic residues" evidence="15">
    <location>
        <begin position="194"/>
        <end position="203"/>
    </location>
</feature>
<dbReference type="GO" id="GO:0003729">
    <property type="term" value="F:mRNA binding"/>
    <property type="evidence" value="ECO:0007669"/>
    <property type="project" value="TreeGrafter"/>
</dbReference>
<dbReference type="GO" id="GO:0005886">
    <property type="term" value="C:plasma membrane"/>
    <property type="evidence" value="ECO:0007669"/>
    <property type="project" value="TreeGrafter"/>
</dbReference>
<feature type="domain" description="DRBM" evidence="16">
    <location>
        <begin position="207"/>
        <end position="274"/>
    </location>
</feature>
<dbReference type="CDD" id="cd19882">
    <property type="entry name" value="DSRM_STAU2_rpt2"/>
    <property type="match status" value="1"/>
</dbReference>
<dbReference type="FunFam" id="3.30.160.20:FF:000013">
    <property type="entry name" value="double-stranded RNA-binding protein Staufen homolog 2 isoform X3"/>
    <property type="match status" value="1"/>
</dbReference>
<dbReference type="InterPro" id="IPR014720">
    <property type="entry name" value="dsRBD_dom"/>
</dbReference>
<dbReference type="AlphaFoldDB" id="A0A6I9L8E1"/>
<dbReference type="GO" id="GO:0098964">
    <property type="term" value="P:anterograde dendritic transport of messenger ribonucleoprotein complex"/>
    <property type="evidence" value="ECO:0007669"/>
    <property type="project" value="TreeGrafter"/>
</dbReference>
<evidence type="ECO:0000256" key="4">
    <source>
        <dbReference type="ARBA" id="ARBA00022448"/>
    </source>
</evidence>
<feature type="compositionally biased region" description="Polar residues" evidence="15">
    <location>
        <begin position="551"/>
        <end position="561"/>
    </location>
</feature>
<dbReference type="CDD" id="cd19886">
    <property type="entry name" value="DSRM_STAU2_rpt4"/>
    <property type="match status" value="1"/>
</dbReference>
<dbReference type="GO" id="GO:0043025">
    <property type="term" value="C:neuronal cell body"/>
    <property type="evidence" value="ECO:0007669"/>
    <property type="project" value="TreeGrafter"/>
</dbReference>
<dbReference type="SUPFAM" id="SSF54768">
    <property type="entry name" value="dsRNA-binding domain-like"/>
    <property type="match status" value="4"/>
</dbReference>
<dbReference type="GO" id="GO:0007281">
    <property type="term" value="P:germ cell development"/>
    <property type="evidence" value="ECO:0007669"/>
    <property type="project" value="TreeGrafter"/>
</dbReference>
<evidence type="ECO:0000256" key="14">
    <source>
        <dbReference type="PROSITE-ProRule" id="PRU00266"/>
    </source>
</evidence>
<reference evidence="17" key="3">
    <citation type="submission" date="2025-09" db="UniProtKB">
        <authorList>
            <consortium name="Ensembl"/>
        </authorList>
    </citation>
    <scope>IDENTIFICATION</scope>
</reference>
<dbReference type="GO" id="GO:0035418">
    <property type="term" value="P:protein localization to synapse"/>
    <property type="evidence" value="ECO:0007669"/>
    <property type="project" value="TreeGrafter"/>
</dbReference>
<name>A0A6I9L8E1_PERMB</name>
<proteinExistence type="predicted"/>
<dbReference type="FunFam" id="3.30.160.20:FF:000057">
    <property type="entry name" value="Double-stranded RNA-binding protein Staufen homolog 2"/>
    <property type="match status" value="1"/>
</dbReference>
<evidence type="ECO:0000256" key="10">
    <source>
        <dbReference type="ARBA" id="ARBA00022884"/>
    </source>
</evidence>
<keyword evidence="7" id="KW-0493">Microtubule</keyword>
<keyword evidence="4" id="KW-0813">Transport</keyword>
<evidence type="ECO:0000256" key="15">
    <source>
        <dbReference type="SAM" id="MobiDB-lite"/>
    </source>
</evidence>
<dbReference type="OrthoDB" id="10037267at2759"/>
<dbReference type="InterPro" id="IPR044474">
    <property type="entry name" value="STAU2_DSRM_4"/>
</dbReference>
<dbReference type="CDD" id="cd19884">
    <property type="entry name" value="DSRM_STAU2_rpt3"/>
    <property type="match status" value="1"/>
</dbReference>
<keyword evidence="11" id="KW-0539">Nucleus</keyword>
<organism evidence="17 18">
    <name type="scientific">Peromyscus maniculatus bairdii</name>
    <name type="common">Prairie deer mouse</name>
    <dbReference type="NCBI Taxonomy" id="230844"/>
    <lineage>
        <taxon>Eukaryota</taxon>
        <taxon>Metazoa</taxon>
        <taxon>Chordata</taxon>
        <taxon>Craniata</taxon>
        <taxon>Vertebrata</taxon>
        <taxon>Euteleostomi</taxon>
        <taxon>Mammalia</taxon>
        <taxon>Eutheria</taxon>
        <taxon>Euarchontoglires</taxon>
        <taxon>Glires</taxon>
        <taxon>Rodentia</taxon>
        <taxon>Myomorpha</taxon>
        <taxon>Muroidea</taxon>
        <taxon>Cricetidae</taxon>
        <taxon>Neotominae</taxon>
        <taxon>Peromyscus</taxon>
    </lineage>
</organism>
<dbReference type="GO" id="GO:0005783">
    <property type="term" value="C:endoplasmic reticulum"/>
    <property type="evidence" value="ECO:0007669"/>
    <property type="project" value="UniProtKB-SubCell"/>
</dbReference>
<dbReference type="PANTHER" id="PTHR46054">
    <property type="entry name" value="MATERNAL EFFECT PROTEIN STAUFEN"/>
    <property type="match status" value="1"/>
</dbReference>